<proteinExistence type="predicted"/>
<gene>
    <name evidence="1" type="ORF">KP509_24G068600</name>
</gene>
<protein>
    <submittedName>
        <fullName evidence="1">Uncharacterized protein</fullName>
    </submittedName>
</protein>
<dbReference type="EMBL" id="CM035429">
    <property type="protein sequence ID" value="KAH7300568.1"/>
    <property type="molecule type" value="Genomic_DNA"/>
</dbReference>
<keyword evidence="2" id="KW-1185">Reference proteome</keyword>
<accession>A0A8T2RYM7</accession>
<sequence length="27" mass="3274">MVWDPFLMYLHASELAIRDKCSIYNEK</sequence>
<evidence type="ECO:0000313" key="2">
    <source>
        <dbReference type="Proteomes" id="UP000825935"/>
    </source>
</evidence>
<dbReference type="AlphaFoldDB" id="A0A8T2RYM7"/>
<organism evidence="1 2">
    <name type="scientific">Ceratopteris richardii</name>
    <name type="common">Triangle waterfern</name>
    <dbReference type="NCBI Taxonomy" id="49495"/>
    <lineage>
        <taxon>Eukaryota</taxon>
        <taxon>Viridiplantae</taxon>
        <taxon>Streptophyta</taxon>
        <taxon>Embryophyta</taxon>
        <taxon>Tracheophyta</taxon>
        <taxon>Polypodiopsida</taxon>
        <taxon>Polypodiidae</taxon>
        <taxon>Polypodiales</taxon>
        <taxon>Pteridineae</taxon>
        <taxon>Pteridaceae</taxon>
        <taxon>Parkerioideae</taxon>
        <taxon>Ceratopteris</taxon>
    </lineage>
</organism>
<name>A0A8T2RYM7_CERRI</name>
<evidence type="ECO:0000313" key="1">
    <source>
        <dbReference type="EMBL" id="KAH7300568.1"/>
    </source>
</evidence>
<dbReference type="Proteomes" id="UP000825935">
    <property type="component" value="Chromosome 24"/>
</dbReference>
<reference evidence="1" key="1">
    <citation type="submission" date="2021-08" db="EMBL/GenBank/DDBJ databases">
        <title>WGS assembly of Ceratopteris richardii.</title>
        <authorList>
            <person name="Marchant D.B."/>
            <person name="Chen G."/>
            <person name="Jenkins J."/>
            <person name="Shu S."/>
            <person name="Leebens-Mack J."/>
            <person name="Grimwood J."/>
            <person name="Schmutz J."/>
            <person name="Soltis P."/>
            <person name="Soltis D."/>
            <person name="Chen Z.-H."/>
        </authorList>
    </citation>
    <scope>NUCLEOTIDE SEQUENCE</scope>
    <source>
        <strain evidence="1">Whitten #5841</strain>
        <tissue evidence="1">Leaf</tissue>
    </source>
</reference>
<comment type="caution">
    <text evidence="1">The sequence shown here is derived from an EMBL/GenBank/DDBJ whole genome shotgun (WGS) entry which is preliminary data.</text>
</comment>